<comment type="subcellular location">
    <subcellularLocation>
        <location evidence="1">Nucleus</location>
    </subcellularLocation>
</comment>
<dbReference type="FunFam" id="1.10.10.60:FF:000010">
    <property type="entry name" value="Transcriptional activator Myb isoform A"/>
    <property type="match status" value="1"/>
</dbReference>
<accession>S8D732</accession>
<name>S8D732_9LAMI</name>
<evidence type="ECO:0000256" key="2">
    <source>
        <dbReference type="ARBA" id="ARBA00022737"/>
    </source>
</evidence>
<dbReference type="PROSITE" id="PS50090">
    <property type="entry name" value="MYB_LIKE"/>
    <property type="match status" value="2"/>
</dbReference>
<proteinExistence type="predicted"/>
<dbReference type="CDD" id="cd00167">
    <property type="entry name" value="SANT"/>
    <property type="match status" value="2"/>
</dbReference>
<dbReference type="EMBL" id="AUSU01009200">
    <property type="protein sequence ID" value="EPS58458.1"/>
    <property type="molecule type" value="Genomic_DNA"/>
</dbReference>
<evidence type="ECO:0000259" key="7">
    <source>
        <dbReference type="PROSITE" id="PS50090"/>
    </source>
</evidence>
<dbReference type="Proteomes" id="UP000015453">
    <property type="component" value="Unassembled WGS sequence"/>
</dbReference>
<dbReference type="PANTHER" id="PTHR46621:SF1">
    <property type="entry name" value="SNRNA-ACTIVATING PROTEIN COMPLEX SUBUNIT 4"/>
    <property type="match status" value="1"/>
</dbReference>
<reference evidence="9 10" key="1">
    <citation type="journal article" date="2013" name="BMC Genomics">
        <title>The miniature genome of a carnivorous plant Genlisea aurea contains a low number of genes and short non-coding sequences.</title>
        <authorList>
            <person name="Leushkin E.V."/>
            <person name="Sutormin R.A."/>
            <person name="Nabieva E.R."/>
            <person name="Penin A.A."/>
            <person name="Kondrashov A.S."/>
            <person name="Logacheva M.D."/>
        </authorList>
    </citation>
    <scope>NUCLEOTIDE SEQUENCE [LARGE SCALE GENOMIC DNA]</scope>
</reference>
<dbReference type="FunFam" id="1.10.10.60:FF:000016">
    <property type="entry name" value="Transcriptional activator Myb isoform A"/>
    <property type="match status" value="1"/>
</dbReference>
<gene>
    <name evidence="9" type="ORF">M569_16356</name>
</gene>
<evidence type="ECO:0000313" key="10">
    <source>
        <dbReference type="Proteomes" id="UP000015453"/>
    </source>
</evidence>
<feature type="domain" description="Myb-like" evidence="7">
    <location>
        <begin position="63"/>
        <end position="109"/>
    </location>
</feature>
<dbReference type="PANTHER" id="PTHR46621">
    <property type="entry name" value="SNRNA-ACTIVATING PROTEIN COMPLEX SUBUNIT 4"/>
    <property type="match status" value="1"/>
</dbReference>
<evidence type="ECO:0000256" key="3">
    <source>
        <dbReference type="ARBA" id="ARBA00023015"/>
    </source>
</evidence>
<dbReference type="GO" id="GO:0042795">
    <property type="term" value="P:snRNA transcription by RNA polymerase II"/>
    <property type="evidence" value="ECO:0007669"/>
    <property type="project" value="TreeGrafter"/>
</dbReference>
<evidence type="ECO:0000259" key="8">
    <source>
        <dbReference type="PROSITE" id="PS51294"/>
    </source>
</evidence>
<dbReference type="OrthoDB" id="2143914at2759"/>
<keyword evidence="6" id="KW-0539">Nucleus</keyword>
<dbReference type="GO" id="GO:0019185">
    <property type="term" value="C:snRNA-activating protein complex"/>
    <property type="evidence" value="ECO:0007669"/>
    <property type="project" value="TreeGrafter"/>
</dbReference>
<dbReference type="SMART" id="SM00717">
    <property type="entry name" value="SANT"/>
    <property type="match status" value="2"/>
</dbReference>
<dbReference type="InterPro" id="IPR051575">
    <property type="entry name" value="Myb-like_DNA-bd"/>
</dbReference>
<sequence>CRISEGRFVSVRRSSQAGWTHEEDKLLTELVQRYKGKNWKKVAACLPRRTDVQCLHRWQKVLNPDLNKSPWTKEEDDCIIKSVEKYGCRRWSAIAKVLPGRIGKQCRER</sequence>
<dbReference type="Gene3D" id="1.10.10.60">
    <property type="entry name" value="Homeodomain-like"/>
    <property type="match status" value="2"/>
</dbReference>
<dbReference type="AlphaFoldDB" id="S8D732"/>
<organism evidence="9 10">
    <name type="scientific">Genlisea aurea</name>
    <dbReference type="NCBI Taxonomy" id="192259"/>
    <lineage>
        <taxon>Eukaryota</taxon>
        <taxon>Viridiplantae</taxon>
        <taxon>Streptophyta</taxon>
        <taxon>Embryophyta</taxon>
        <taxon>Tracheophyta</taxon>
        <taxon>Spermatophyta</taxon>
        <taxon>Magnoliopsida</taxon>
        <taxon>eudicotyledons</taxon>
        <taxon>Gunneridae</taxon>
        <taxon>Pentapetalae</taxon>
        <taxon>asterids</taxon>
        <taxon>lamiids</taxon>
        <taxon>Lamiales</taxon>
        <taxon>Lentibulariaceae</taxon>
        <taxon>Genlisea</taxon>
    </lineage>
</organism>
<dbReference type="GO" id="GO:0001006">
    <property type="term" value="F:RNA polymerase III type 3 promoter sequence-specific DNA binding"/>
    <property type="evidence" value="ECO:0007669"/>
    <property type="project" value="TreeGrafter"/>
</dbReference>
<dbReference type="GO" id="GO:0042796">
    <property type="term" value="P:snRNA transcription by RNA polymerase III"/>
    <property type="evidence" value="ECO:0007669"/>
    <property type="project" value="TreeGrafter"/>
</dbReference>
<keyword evidence="4" id="KW-0238">DNA-binding</keyword>
<evidence type="ECO:0000256" key="1">
    <source>
        <dbReference type="ARBA" id="ARBA00004123"/>
    </source>
</evidence>
<feature type="domain" description="HTH myb-type" evidence="8">
    <location>
        <begin position="19"/>
        <end position="62"/>
    </location>
</feature>
<feature type="domain" description="HTH myb-type" evidence="8">
    <location>
        <begin position="63"/>
        <end position="109"/>
    </location>
</feature>
<dbReference type="GO" id="GO:0005634">
    <property type="term" value="C:nucleus"/>
    <property type="evidence" value="ECO:0007669"/>
    <property type="project" value="UniProtKB-SubCell"/>
</dbReference>
<feature type="domain" description="Myb-like" evidence="7">
    <location>
        <begin position="19"/>
        <end position="62"/>
    </location>
</feature>
<dbReference type="InterPro" id="IPR017930">
    <property type="entry name" value="Myb_dom"/>
</dbReference>
<evidence type="ECO:0000313" key="9">
    <source>
        <dbReference type="EMBL" id="EPS58458.1"/>
    </source>
</evidence>
<keyword evidence="2" id="KW-0677">Repeat</keyword>
<dbReference type="InterPro" id="IPR009057">
    <property type="entry name" value="Homeodomain-like_sf"/>
</dbReference>
<protein>
    <submittedName>
        <fullName evidence="9">Uncharacterized protein</fullName>
    </submittedName>
</protein>
<keyword evidence="3" id="KW-0805">Transcription regulation</keyword>
<feature type="non-terminal residue" evidence="9">
    <location>
        <position position="1"/>
    </location>
</feature>
<dbReference type="SUPFAM" id="SSF46689">
    <property type="entry name" value="Homeodomain-like"/>
    <property type="match status" value="1"/>
</dbReference>
<keyword evidence="5" id="KW-0804">Transcription</keyword>
<dbReference type="PROSITE" id="PS51294">
    <property type="entry name" value="HTH_MYB"/>
    <property type="match status" value="2"/>
</dbReference>
<dbReference type="GO" id="GO:0000978">
    <property type="term" value="F:RNA polymerase II cis-regulatory region sequence-specific DNA binding"/>
    <property type="evidence" value="ECO:0007669"/>
    <property type="project" value="TreeGrafter"/>
</dbReference>
<evidence type="ECO:0000256" key="5">
    <source>
        <dbReference type="ARBA" id="ARBA00023163"/>
    </source>
</evidence>
<comment type="caution">
    <text evidence="9">The sequence shown here is derived from an EMBL/GenBank/DDBJ whole genome shotgun (WGS) entry which is preliminary data.</text>
</comment>
<dbReference type="Pfam" id="PF13921">
    <property type="entry name" value="Myb_DNA-bind_6"/>
    <property type="match status" value="1"/>
</dbReference>
<evidence type="ECO:0000256" key="6">
    <source>
        <dbReference type="ARBA" id="ARBA00023242"/>
    </source>
</evidence>
<keyword evidence="10" id="KW-1185">Reference proteome</keyword>
<dbReference type="InterPro" id="IPR001005">
    <property type="entry name" value="SANT/Myb"/>
</dbReference>
<evidence type="ECO:0000256" key="4">
    <source>
        <dbReference type="ARBA" id="ARBA00023125"/>
    </source>
</evidence>